<proteinExistence type="predicted"/>
<sequence length="133" mass="14873">MLPNIVDVREQVPLNLEEHTAQVAAYSAKHQHQTARGTLACAEMLGFKHPVLRSSGETAPWVMTTDFVVTLEAGAGQYELLAISVKPDNDLVVTLDEVDFLRFADHLDTSVFLTSKFRQYLSKGGKRSRESRR</sequence>
<dbReference type="Proteomes" id="UP000735592">
    <property type="component" value="Unassembled WGS sequence"/>
</dbReference>
<dbReference type="EMBL" id="WNKW01000004">
    <property type="protein sequence ID" value="MTW34261.1"/>
    <property type="molecule type" value="Genomic_DNA"/>
</dbReference>
<dbReference type="Pfam" id="PF08722">
    <property type="entry name" value="Tn7_TnsA-like_N"/>
    <property type="match status" value="1"/>
</dbReference>
<protein>
    <recommendedName>
        <fullName evidence="1">TnsA endonuclease N-terminal domain-containing protein</fullName>
    </recommendedName>
</protein>
<dbReference type="Gene3D" id="3.40.1350.10">
    <property type="match status" value="1"/>
</dbReference>
<dbReference type="InterPro" id="IPR011856">
    <property type="entry name" value="tRNA_endonuc-like_dom_sf"/>
</dbReference>
<feature type="domain" description="TnsA endonuclease N-terminal" evidence="1">
    <location>
        <begin position="4"/>
        <end position="96"/>
    </location>
</feature>
<accession>A0ABW9SQA2</accession>
<evidence type="ECO:0000313" key="3">
    <source>
        <dbReference type="Proteomes" id="UP000735592"/>
    </source>
</evidence>
<name>A0ABW9SQA2_9BURK</name>
<dbReference type="InterPro" id="IPR014833">
    <property type="entry name" value="TnsA_N"/>
</dbReference>
<reference evidence="2 3" key="1">
    <citation type="submission" date="2019-11" db="EMBL/GenBank/DDBJ databases">
        <title>Type strains purchased from KCTC, JCM and DSMZ.</title>
        <authorList>
            <person name="Lu H."/>
        </authorList>
    </citation>
    <scope>NUCLEOTIDE SEQUENCE [LARGE SCALE GENOMIC DNA]</scope>
    <source>
        <strain evidence="2 3">DSM 103461</strain>
    </source>
</reference>
<comment type="caution">
    <text evidence="2">The sequence shown here is derived from an EMBL/GenBank/DDBJ whole genome shotgun (WGS) entry which is preliminary data.</text>
</comment>
<gene>
    <name evidence="2" type="ORF">GM655_15740</name>
</gene>
<organism evidence="2 3">
    <name type="scientific">Pseudoduganella danionis</name>
    <dbReference type="NCBI Taxonomy" id="1890295"/>
    <lineage>
        <taxon>Bacteria</taxon>
        <taxon>Pseudomonadati</taxon>
        <taxon>Pseudomonadota</taxon>
        <taxon>Betaproteobacteria</taxon>
        <taxon>Burkholderiales</taxon>
        <taxon>Oxalobacteraceae</taxon>
        <taxon>Telluria group</taxon>
        <taxon>Pseudoduganella</taxon>
    </lineage>
</organism>
<evidence type="ECO:0000259" key="1">
    <source>
        <dbReference type="Pfam" id="PF08722"/>
    </source>
</evidence>
<dbReference type="RefSeq" id="WP_155435624.1">
    <property type="nucleotide sequence ID" value="NZ_JBHLXK010000002.1"/>
</dbReference>
<dbReference type="InterPro" id="IPR011335">
    <property type="entry name" value="Restrct_endonuc-II-like"/>
</dbReference>
<evidence type="ECO:0000313" key="2">
    <source>
        <dbReference type="EMBL" id="MTW34261.1"/>
    </source>
</evidence>
<keyword evidence="3" id="KW-1185">Reference proteome</keyword>
<dbReference type="SUPFAM" id="SSF52980">
    <property type="entry name" value="Restriction endonuclease-like"/>
    <property type="match status" value="1"/>
</dbReference>